<evidence type="ECO:0000313" key="1">
    <source>
        <dbReference type="EMBL" id="KAF9671592.1"/>
    </source>
</evidence>
<dbReference type="AlphaFoldDB" id="A0A835JKX7"/>
<reference evidence="1 2" key="1">
    <citation type="submission" date="2020-10" db="EMBL/GenBank/DDBJ databases">
        <title>Plant Genome Project.</title>
        <authorList>
            <person name="Zhang R.-G."/>
        </authorList>
    </citation>
    <scope>NUCLEOTIDE SEQUENCE [LARGE SCALE GENOMIC DNA]</scope>
    <source>
        <strain evidence="1">FAFU-HL-1</strain>
        <tissue evidence="1">Leaf</tissue>
    </source>
</reference>
<keyword evidence="2" id="KW-1185">Reference proteome</keyword>
<gene>
    <name evidence="1" type="ORF">SADUNF_Sadunf12G0063500</name>
</gene>
<sequence length="153" mass="17665">MPPSFSPQHHSLELILPFTFTSPPIPHFDLCKNKHKPVCSLLFLHTPVPLFSFILYNTNPSALPFSRSHHLCNRSPQTETVILKCLCWTSSSCQQMIHNRDMPGYSIPKVLAEFHSIPDSTTDEDFFDRAVEFLGIQNKYNWLARNIARRRNV</sequence>
<protein>
    <submittedName>
        <fullName evidence="1">Uncharacterized protein</fullName>
    </submittedName>
</protein>
<dbReference type="EMBL" id="JADGMS010000012">
    <property type="protein sequence ID" value="KAF9671592.1"/>
    <property type="molecule type" value="Genomic_DNA"/>
</dbReference>
<proteinExistence type="predicted"/>
<accession>A0A835JKX7</accession>
<name>A0A835JKX7_9ROSI</name>
<organism evidence="1 2">
    <name type="scientific">Salix dunnii</name>
    <dbReference type="NCBI Taxonomy" id="1413687"/>
    <lineage>
        <taxon>Eukaryota</taxon>
        <taxon>Viridiplantae</taxon>
        <taxon>Streptophyta</taxon>
        <taxon>Embryophyta</taxon>
        <taxon>Tracheophyta</taxon>
        <taxon>Spermatophyta</taxon>
        <taxon>Magnoliopsida</taxon>
        <taxon>eudicotyledons</taxon>
        <taxon>Gunneridae</taxon>
        <taxon>Pentapetalae</taxon>
        <taxon>rosids</taxon>
        <taxon>fabids</taxon>
        <taxon>Malpighiales</taxon>
        <taxon>Salicaceae</taxon>
        <taxon>Saliceae</taxon>
        <taxon>Salix</taxon>
    </lineage>
</organism>
<dbReference type="Proteomes" id="UP000657918">
    <property type="component" value="Unassembled WGS sequence"/>
</dbReference>
<comment type="caution">
    <text evidence="1">The sequence shown here is derived from an EMBL/GenBank/DDBJ whole genome shotgun (WGS) entry which is preliminary data.</text>
</comment>
<evidence type="ECO:0000313" key="2">
    <source>
        <dbReference type="Proteomes" id="UP000657918"/>
    </source>
</evidence>